<comment type="caution">
    <text evidence="2">Lacks conserved residue(s) required for the propagation of feature annotation.</text>
</comment>
<dbReference type="CDD" id="cd00041">
    <property type="entry name" value="CUB"/>
    <property type="match status" value="1"/>
</dbReference>
<feature type="transmembrane region" description="Helical" evidence="4">
    <location>
        <begin position="539"/>
        <end position="562"/>
    </location>
</feature>
<evidence type="ECO:0000256" key="4">
    <source>
        <dbReference type="SAM" id="Phobius"/>
    </source>
</evidence>
<dbReference type="InterPro" id="IPR031569">
    <property type="entry name" value="ApeC"/>
</dbReference>
<evidence type="ECO:0000259" key="5">
    <source>
        <dbReference type="PROSITE" id="PS01180"/>
    </source>
</evidence>
<gene>
    <name evidence="6" type="ORF">PEVE_00020940</name>
</gene>
<feature type="compositionally biased region" description="Polar residues" evidence="3">
    <location>
        <begin position="511"/>
        <end position="527"/>
    </location>
</feature>
<reference evidence="6 7" key="1">
    <citation type="submission" date="2022-05" db="EMBL/GenBank/DDBJ databases">
        <authorList>
            <consortium name="Genoscope - CEA"/>
            <person name="William W."/>
        </authorList>
    </citation>
    <scope>NUCLEOTIDE SEQUENCE [LARGE SCALE GENOMIC DNA]</scope>
</reference>
<organism evidence="6 7">
    <name type="scientific">Porites evermanni</name>
    <dbReference type="NCBI Taxonomy" id="104178"/>
    <lineage>
        <taxon>Eukaryota</taxon>
        <taxon>Metazoa</taxon>
        <taxon>Cnidaria</taxon>
        <taxon>Anthozoa</taxon>
        <taxon>Hexacorallia</taxon>
        <taxon>Scleractinia</taxon>
        <taxon>Fungiina</taxon>
        <taxon>Poritidae</taxon>
        <taxon>Porites</taxon>
    </lineage>
</organism>
<dbReference type="PANTHER" id="PTHR19324">
    <property type="entry name" value="PERFORIN-LIKE PROTEIN 1"/>
    <property type="match status" value="1"/>
</dbReference>
<feature type="compositionally biased region" description="Polar residues" evidence="3">
    <location>
        <begin position="407"/>
        <end position="430"/>
    </location>
</feature>
<keyword evidence="7" id="KW-1185">Reference proteome</keyword>
<dbReference type="Gene3D" id="2.60.120.290">
    <property type="entry name" value="Spermadhesin, CUB domain"/>
    <property type="match status" value="1"/>
</dbReference>
<evidence type="ECO:0000256" key="2">
    <source>
        <dbReference type="PROSITE-ProRule" id="PRU00059"/>
    </source>
</evidence>
<feature type="domain" description="CUB" evidence="5">
    <location>
        <begin position="208"/>
        <end position="320"/>
    </location>
</feature>
<evidence type="ECO:0000313" key="6">
    <source>
        <dbReference type="EMBL" id="CAH3190809.1"/>
    </source>
</evidence>
<keyword evidence="4" id="KW-1133">Transmembrane helix</keyword>
<keyword evidence="4" id="KW-0812">Transmembrane</keyword>
<accession>A0ABN8SGI9</accession>
<dbReference type="SUPFAM" id="SSF49854">
    <property type="entry name" value="Spermadhesin, CUB domain"/>
    <property type="match status" value="1"/>
</dbReference>
<evidence type="ECO:0000256" key="1">
    <source>
        <dbReference type="ARBA" id="ARBA00023157"/>
    </source>
</evidence>
<dbReference type="Pfam" id="PF00431">
    <property type="entry name" value="CUB"/>
    <property type="match status" value="1"/>
</dbReference>
<dbReference type="Pfam" id="PF16977">
    <property type="entry name" value="ApeC"/>
    <property type="match status" value="1"/>
</dbReference>
<comment type="caution">
    <text evidence="6">The sequence shown here is derived from an EMBL/GenBank/DDBJ whole genome shotgun (WGS) entry which is preliminary data.</text>
</comment>
<evidence type="ECO:0000256" key="3">
    <source>
        <dbReference type="SAM" id="MobiDB-lite"/>
    </source>
</evidence>
<protein>
    <recommendedName>
        <fullName evidence="5">CUB domain-containing protein</fullName>
    </recommendedName>
</protein>
<dbReference type="InterPro" id="IPR035914">
    <property type="entry name" value="Sperma_CUB_dom_sf"/>
</dbReference>
<dbReference type="EMBL" id="CALNXI010002800">
    <property type="protein sequence ID" value="CAH3190809.1"/>
    <property type="molecule type" value="Genomic_DNA"/>
</dbReference>
<dbReference type="SMART" id="SM00042">
    <property type="entry name" value="CUB"/>
    <property type="match status" value="1"/>
</dbReference>
<feature type="compositionally biased region" description="Low complexity" evidence="3">
    <location>
        <begin position="431"/>
        <end position="472"/>
    </location>
</feature>
<feature type="non-terminal residue" evidence="6">
    <location>
        <position position="1"/>
    </location>
</feature>
<evidence type="ECO:0000313" key="7">
    <source>
        <dbReference type="Proteomes" id="UP001159427"/>
    </source>
</evidence>
<feature type="compositionally biased region" description="Low complexity" evidence="3">
    <location>
        <begin position="354"/>
        <end position="402"/>
    </location>
</feature>
<dbReference type="InterPro" id="IPR000859">
    <property type="entry name" value="CUB_dom"/>
</dbReference>
<dbReference type="Proteomes" id="UP001159427">
    <property type="component" value="Unassembled WGS sequence"/>
</dbReference>
<feature type="compositionally biased region" description="Low complexity" evidence="3">
    <location>
        <begin position="326"/>
        <end position="347"/>
    </location>
</feature>
<feature type="compositionally biased region" description="Polar residues" evidence="3">
    <location>
        <begin position="473"/>
        <end position="499"/>
    </location>
</feature>
<dbReference type="PROSITE" id="PS01180">
    <property type="entry name" value="CUB"/>
    <property type="match status" value="1"/>
</dbReference>
<keyword evidence="4" id="KW-0472">Membrane</keyword>
<keyword evidence="1" id="KW-1015">Disulfide bond</keyword>
<name>A0ABN8SGI9_9CNID</name>
<dbReference type="PANTHER" id="PTHR19324:SF33">
    <property type="entry name" value="MUCIN-5AC"/>
    <property type="match status" value="1"/>
</dbReference>
<sequence>AVNKWPGGTYGIPRAQSGCPSSFGFTWRTGWRYQDTSDFFPSNKHSNNFHLDASVDKNNLKRAFCMKTDKAKDASRPRWPKGKYCIYKKVLCPTGFQNGYITWDDEDWFNKNNKGGILPDGVYGSNTKIYYCCRTDGNKVEPIELPTIKPFFLVAYGSASCQQVMWAQASSEWIRFDTEEDDDGYGGAYPYGAGMNDHTIHYCYYSSCNYTLTSSSGSFQSPNYPNSYPAGQYCSWRIKVPEGLQVVLRFPEFTLQKGINTDNVQLFDGQNETSPSLGVYSGDKLPAPFGVRSSSNEMFVIFKTDNKINFPGFKASYSAQRPTQPPSTVTTASNVSTTTSSTTASSTTRKRLSTKPTFKTTFSSRSTQTSAPTAAQTTHSPTSTQITSSQITAQTTNSQTTAHKTHSPVTAQTTHVPTTVGKTPVRTTIQGTKATTAFKSKTSTTGTVKTSTSKSSPVTTTAASTIGRTTGTENTATPVTSQGITTKSSSKGVSVNRGSTKPRKTEPTDESLLSTQETLRNESSISYSKKEPDNGSSNVPLIIAPVLCFLLLGFCLFTLFLYRRR</sequence>
<proteinExistence type="predicted"/>
<feature type="region of interest" description="Disordered" evidence="3">
    <location>
        <begin position="317"/>
        <end position="535"/>
    </location>
</feature>